<accession>A0A9P0JU50</accession>
<sequence length="79" mass="9390">MIQPYFPKYQSNSCTPHVTEIASVVYKNRVESLGEEHFVIFSTETKQRTLRAIFLEFRFLCVLVILLVSLRINRQKWLI</sequence>
<keyword evidence="3" id="KW-1185">Reference proteome</keyword>
<protein>
    <submittedName>
        <fullName evidence="2">Uncharacterized protein</fullName>
    </submittedName>
</protein>
<gene>
    <name evidence="2" type="ORF">ACAOBT_LOCUS3477</name>
</gene>
<evidence type="ECO:0000313" key="2">
    <source>
        <dbReference type="EMBL" id="CAH1959973.1"/>
    </source>
</evidence>
<comment type="caution">
    <text evidence="2">The sequence shown here is derived from an EMBL/GenBank/DDBJ whole genome shotgun (WGS) entry which is preliminary data.</text>
</comment>
<reference evidence="2" key="1">
    <citation type="submission" date="2022-03" db="EMBL/GenBank/DDBJ databases">
        <authorList>
            <person name="Sayadi A."/>
        </authorList>
    </citation>
    <scope>NUCLEOTIDE SEQUENCE</scope>
</reference>
<evidence type="ECO:0000313" key="3">
    <source>
        <dbReference type="Proteomes" id="UP001152888"/>
    </source>
</evidence>
<keyword evidence="1" id="KW-1133">Transmembrane helix</keyword>
<dbReference type="AlphaFoldDB" id="A0A9P0JU50"/>
<name>A0A9P0JU50_ACAOB</name>
<feature type="transmembrane region" description="Helical" evidence="1">
    <location>
        <begin position="52"/>
        <end position="70"/>
    </location>
</feature>
<keyword evidence="1" id="KW-0812">Transmembrane</keyword>
<keyword evidence="1" id="KW-0472">Membrane</keyword>
<proteinExistence type="predicted"/>
<dbReference type="EMBL" id="CAKOFQ010006686">
    <property type="protein sequence ID" value="CAH1959973.1"/>
    <property type="molecule type" value="Genomic_DNA"/>
</dbReference>
<organism evidence="2 3">
    <name type="scientific">Acanthoscelides obtectus</name>
    <name type="common">Bean weevil</name>
    <name type="synonym">Bruchus obtectus</name>
    <dbReference type="NCBI Taxonomy" id="200917"/>
    <lineage>
        <taxon>Eukaryota</taxon>
        <taxon>Metazoa</taxon>
        <taxon>Ecdysozoa</taxon>
        <taxon>Arthropoda</taxon>
        <taxon>Hexapoda</taxon>
        <taxon>Insecta</taxon>
        <taxon>Pterygota</taxon>
        <taxon>Neoptera</taxon>
        <taxon>Endopterygota</taxon>
        <taxon>Coleoptera</taxon>
        <taxon>Polyphaga</taxon>
        <taxon>Cucujiformia</taxon>
        <taxon>Chrysomeloidea</taxon>
        <taxon>Chrysomelidae</taxon>
        <taxon>Bruchinae</taxon>
        <taxon>Bruchini</taxon>
        <taxon>Acanthoscelides</taxon>
    </lineage>
</organism>
<evidence type="ECO:0000256" key="1">
    <source>
        <dbReference type="SAM" id="Phobius"/>
    </source>
</evidence>
<dbReference type="Proteomes" id="UP001152888">
    <property type="component" value="Unassembled WGS sequence"/>
</dbReference>